<protein>
    <submittedName>
        <fullName evidence="1">Uncharacterized protein</fullName>
    </submittedName>
</protein>
<proteinExistence type="predicted"/>
<organism evidence="1 2">
    <name type="scientific">Dorcoceras hygrometricum</name>
    <dbReference type="NCBI Taxonomy" id="472368"/>
    <lineage>
        <taxon>Eukaryota</taxon>
        <taxon>Viridiplantae</taxon>
        <taxon>Streptophyta</taxon>
        <taxon>Embryophyta</taxon>
        <taxon>Tracheophyta</taxon>
        <taxon>Spermatophyta</taxon>
        <taxon>Magnoliopsida</taxon>
        <taxon>eudicotyledons</taxon>
        <taxon>Gunneridae</taxon>
        <taxon>Pentapetalae</taxon>
        <taxon>asterids</taxon>
        <taxon>lamiids</taxon>
        <taxon>Lamiales</taxon>
        <taxon>Gesneriaceae</taxon>
        <taxon>Didymocarpoideae</taxon>
        <taxon>Trichosporeae</taxon>
        <taxon>Loxocarpinae</taxon>
        <taxon>Dorcoceras</taxon>
    </lineage>
</organism>
<evidence type="ECO:0000313" key="1">
    <source>
        <dbReference type="EMBL" id="KZV55335.1"/>
    </source>
</evidence>
<name>A0A2Z7D7C4_9LAMI</name>
<dbReference type="Proteomes" id="UP000250235">
    <property type="component" value="Unassembled WGS sequence"/>
</dbReference>
<evidence type="ECO:0000313" key="2">
    <source>
        <dbReference type="Proteomes" id="UP000250235"/>
    </source>
</evidence>
<sequence>MPMMCAKLAGRGSLGVARWSRIHGDAPCTTLADHSRCCCATTPSAGRAPTAQDAAEETLLVGRKAPHIGRAMRDCAALVARKNSLVAAPPPAGRRSGDVVAAGLNSFRVWFGPVPGSP</sequence>
<reference evidence="1 2" key="1">
    <citation type="journal article" date="2015" name="Proc. Natl. Acad. Sci. U.S.A.">
        <title>The resurrection genome of Boea hygrometrica: A blueprint for survival of dehydration.</title>
        <authorList>
            <person name="Xiao L."/>
            <person name="Yang G."/>
            <person name="Zhang L."/>
            <person name="Yang X."/>
            <person name="Zhao S."/>
            <person name="Ji Z."/>
            <person name="Zhou Q."/>
            <person name="Hu M."/>
            <person name="Wang Y."/>
            <person name="Chen M."/>
            <person name="Xu Y."/>
            <person name="Jin H."/>
            <person name="Xiao X."/>
            <person name="Hu G."/>
            <person name="Bao F."/>
            <person name="Hu Y."/>
            <person name="Wan P."/>
            <person name="Li L."/>
            <person name="Deng X."/>
            <person name="Kuang T."/>
            <person name="Xiang C."/>
            <person name="Zhu J.K."/>
            <person name="Oliver M.J."/>
            <person name="He Y."/>
        </authorList>
    </citation>
    <scope>NUCLEOTIDE SEQUENCE [LARGE SCALE GENOMIC DNA]</scope>
    <source>
        <strain evidence="2">cv. XS01</strain>
    </source>
</reference>
<dbReference type="EMBL" id="KQ988792">
    <property type="protein sequence ID" value="KZV55335.1"/>
    <property type="molecule type" value="Genomic_DNA"/>
</dbReference>
<dbReference type="AlphaFoldDB" id="A0A2Z7D7C4"/>
<keyword evidence="2" id="KW-1185">Reference proteome</keyword>
<gene>
    <name evidence="1" type="ORF">F511_43657</name>
</gene>
<accession>A0A2Z7D7C4</accession>